<evidence type="ECO:0000313" key="2">
    <source>
        <dbReference type="Proteomes" id="UP001175000"/>
    </source>
</evidence>
<protein>
    <submittedName>
        <fullName evidence="1">Uncharacterized protein</fullName>
    </submittedName>
</protein>
<gene>
    <name evidence="1" type="ORF">B0T14DRAFT_512056</name>
</gene>
<dbReference type="EMBL" id="JAULSU010000002">
    <property type="protein sequence ID" value="KAK0627198.1"/>
    <property type="molecule type" value="Genomic_DNA"/>
</dbReference>
<dbReference type="Proteomes" id="UP001175000">
    <property type="component" value="Unassembled WGS sequence"/>
</dbReference>
<proteinExistence type="predicted"/>
<sequence length="247" mass="27559">MSDLGDDATRLLARLKASAILLVEWETSLQIRLGYPLAPNGSRFFLVPDAQLRKVQDIAAELGFSPAHEDVLRSVYPCELSGLAVRYLIDDTTYDQGPPRRRLVFLPMSWTGITSDEVVPILVDDGLQPALPPSAWTVPLPAACAAFARIAAREKRTSPVRNSVIEQLSSVIGYSLFDMSYEGDYMEGLPNDQPLSEDEKLEIERAVEEIKSWKLRKDEEWIKDILVDIYAGKKTFSDLPCAKGPTF</sequence>
<dbReference type="AlphaFoldDB" id="A0AA39X4M9"/>
<name>A0AA39X4M9_9PEZI</name>
<evidence type="ECO:0000313" key="1">
    <source>
        <dbReference type="EMBL" id="KAK0627198.1"/>
    </source>
</evidence>
<comment type="caution">
    <text evidence="1">The sequence shown here is derived from an EMBL/GenBank/DDBJ whole genome shotgun (WGS) entry which is preliminary data.</text>
</comment>
<organism evidence="1 2">
    <name type="scientific">Immersiella caudata</name>
    <dbReference type="NCBI Taxonomy" id="314043"/>
    <lineage>
        <taxon>Eukaryota</taxon>
        <taxon>Fungi</taxon>
        <taxon>Dikarya</taxon>
        <taxon>Ascomycota</taxon>
        <taxon>Pezizomycotina</taxon>
        <taxon>Sordariomycetes</taxon>
        <taxon>Sordariomycetidae</taxon>
        <taxon>Sordariales</taxon>
        <taxon>Lasiosphaeriaceae</taxon>
        <taxon>Immersiella</taxon>
    </lineage>
</organism>
<accession>A0AA39X4M9</accession>
<keyword evidence="2" id="KW-1185">Reference proteome</keyword>
<reference evidence="1" key="1">
    <citation type="submission" date="2023-06" db="EMBL/GenBank/DDBJ databases">
        <title>Genome-scale phylogeny and comparative genomics of the fungal order Sordariales.</title>
        <authorList>
            <consortium name="Lawrence Berkeley National Laboratory"/>
            <person name="Hensen N."/>
            <person name="Bonometti L."/>
            <person name="Westerberg I."/>
            <person name="Brannstrom I.O."/>
            <person name="Guillou S."/>
            <person name="Cros-Aarteil S."/>
            <person name="Calhoun S."/>
            <person name="Haridas S."/>
            <person name="Kuo A."/>
            <person name="Mondo S."/>
            <person name="Pangilinan J."/>
            <person name="Riley R."/>
            <person name="Labutti K."/>
            <person name="Andreopoulos B."/>
            <person name="Lipzen A."/>
            <person name="Chen C."/>
            <person name="Yanf M."/>
            <person name="Daum C."/>
            <person name="Ng V."/>
            <person name="Clum A."/>
            <person name="Steindorff A."/>
            <person name="Ohm R."/>
            <person name="Martin F."/>
            <person name="Silar P."/>
            <person name="Natvig D."/>
            <person name="Lalanne C."/>
            <person name="Gautier V."/>
            <person name="Ament-Velasquez S.L."/>
            <person name="Kruys A."/>
            <person name="Hutchinson M.I."/>
            <person name="Powell A.J."/>
            <person name="Barry K."/>
            <person name="Miller A.N."/>
            <person name="Grigoriev I.V."/>
            <person name="Debuchy R."/>
            <person name="Gladieux P."/>
            <person name="Thoren M.H."/>
            <person name="Johannesson H."/>
        </authorList>
    </citation>
    <scope>NUCLEOTIDE SEQUENCE</scope>
    <source>
        <strain evidence="1">CBS 606.72</strain>
    </source>
</reference>